<evidence type="ECO:0000256" key="1">
    <source>
        <dbReference type="SAM" id="MobiDB-lite"/>
    </source>
</evidence>
<evidence type="ECO:0000313" key="3">
    <source>
        <dbReference type="Proteomes" id="UP000233556"/>
    </source>
</evidence>
<gene>
    <name evidence="2" type="ORF">llap_5650</name>
</gene>
<reference evidence="3" key="1">
    <citation type="submission" date="2017-11" db="EMBL/GenBank/DDBJ databases">
        <authorList>
            <person name="Lima N.C."/>
            <person name="Parody-Merino A.M."/>
            <person name="Battley P.F."/>
            <person name="Fidler A.E."/>
            <person name="Prosdocimi F."/>
        </authorList>
    </citation>
    <scope>NUCLEOTIDE SEQUENCE [LARGE SCALE GENOMIC DNA]</scope>
</reference>
<dbReference type="Proteomes" id="UP000233556">
    <property type="component" value="Unassembled WGS sequence"/>
</dbReference>
<feature type="compositionally biased region" description="Basic and acidic residues" evidence="1">
    <location>
        <begin position="1"/>
        <end position="13"/>
    </location>
</feature>
<feature type="region of interest" description="Disordered" evidence="1">
    <location>
        <begin position="1"/>
        <end position="27"/>
    </location>
</feature>
<dbReference type="EMBL" id="KZ505853">
    <property type="protein sequence ID" value="PKU44052.1"/>
    <property type="molecule type" value="Genomic_DNA"/>
</dbReference>
<evidence type="ECO:0000313" key="2">
    <source>
        <dbReference type="EMBL" id="PKU44052.1"/>
    </source>
</evidence>
<accession>A0A2I0UDC8</accession>
<reference evidence="3" key="2">
    <citation type="submission" date="2017-12" db="EMBL/GenBank/DDBJ databases">
        <title>Genome sequence of the Bar-tailed Godwit (Limosa lapponica baueri).</title>
        <authorList>
            <person name="Lima N.C.B."/>
            <person name="Parody-Merino A.M."/>
            <person name="Battley P.F."/>
            <person name="Fidler A.E."/>
            <person name="Prosdocimi F."/>
        </authorList>
    </citation>
    <scope>NUCLEOTIDE SEQUENCE [LARGE SCALE GENOMIC DNA]</scope>
</reference>
<feature type="region of interest" description="Disordered" evidence="1">
    <location>
        <begin position="44"/>
        <end position="74"/>
    </location>
</feature>
<organism evidence="2 3">
    <name type="scientific">Limosa lapponica baueri</name>
    <dbReference type="NCBI Taxonomy" id="1758121"/>
    <lineage>
        <taxon>Eukaryota</taxon>
        <taxon>Metazoa</taxon>
        <taxon>Chordata</taxon>
        <taxon>Craniata</taxon>
        <taxon>Vertebrata</taxon>
        <taxon>Euteleostomi</taxon>
        <taxon>Archelosauria</taxon>
        <taxon>Archosauria</taxon>
        <taxon>Dinosauria</taxon>
        <taxon>Saurischia</taxon>
        <taxon>Theropoda</taxon>
        <taxon>Coelurosauria</taxon>
        <taxon>Aves</taxon>
        <taxon>Neognathae</taxon>
        <taxon>Neoaves</taxon>
        <taxon>Charadriiformes</taxon>
        <taxon>Scolopacidae</taxon>
        <taxon>Limosa</taxon>
    </lineage>
</organism>
<dbReference type="AlphaFoldDB" id="A0A2I0UDC8"/>
<name>A0A2I0UDC8_LIMLA</name>
<sequence length="116" mass="12685">MRACDSADTKASEEGWGGGAPGTRAETRLQPTVKTMVMQFAPPADNGVPQWSRYPSCSRKTSRQSRWMGPEGSCDPVEPVLKNSILTAPQKAVQITKAIYELEVSKSYKAGCYTRD</sequence>
<protein>
    <submittedName>
        <fullName evidence="2">Uncharacterized protein</fullName>
    </submittedName>
</protein>
<keyword evidence="3" id="KW-1185">Reference proteome</keyword>
<proteinExistence type="predicted"/>